<dbReference type="Proteomes" id="UP000078512">
    <property type="component" value="Unassembled WGS sequence"/>
</dbReference>
<dbReference type="EMBL" id="KV442069">
    <property type="protein sequence ID" value="OAQ26268.1"/>
    <property type="molecule type" value="Genomic_DNA"/>
</dbReference>
<reference evidence="2 3" key="1">
    <citation type="submission" date="2016-05" db="EMBL/GenBank/DDBJ databases">
        <title>Genome sequencing reveals origins of a unique bacterial endosymbiosis in the earliest lineages of terrestrial Fungi.</title>
        <authorList>
            <consortium name="DOE Joint Genome Institute"/>
            <person name="Uehling J."/>
            <person name="Gryganskyi A."/>
            <person name="Hameed K."/>
            <person name="Tschaplinski T."/>
            <person name="Misztal P."/>
            <person name="Wu S."/>
            <person name="Desiro A."/>
            <person name="Vande Pol N."/>
            <person name="Du Z.-Y."/>
            <person name="Zienkiewicz A."/>
            <person name="Zienkiewicz K."/>
            <person name="Morin E."/>
            <person name="Tisserant E."/>
            <person name="Splivallo R."/>
            <person name="Hainaut M."/>
            <person name="Henrissat B."/>
            <person name="Ohm R."/>
            <person name="Kuo A."/>
            <person name="Yan J."/>
            <person name="Lipzen A."/>
            <person name="Nolan M."/>
            <person name="Labutti K."/>
            <person name="Barry K."/>
            <person name="Goldstein A."/>
            <person name="Labbe J."/>
            <person name="Schadt C."/>
            <person name="Tuskan G."/>
            <person name="Grigoriev I."/>
            <person name="Martin F."/>
            <person name="Vilgalys R."/>
            <person name="Bonito G."/>
        </authorList>
    </citation>
    <scope>NUCLEOTIDE SEQUENCE [LARGE SCALE GENOMIC DNA]</scope>
    <source>
        <strain evidence="2 3">AG-77</strain>
    </source>
</reference>
<evidence type="ECO:0000256" key="1">
    <source>
        <dbReference type="SAM" id="SignalP"/>
    </source>
</evidence>
<proteinExistence type="predicted"/>
<name>A0A197JMS6_9FUNG</name>
<gene>
    <name evidence="2" type="ORF">K457DRAFT_22403</name>
</gene>
<evidence type="ECO:0000313" key="3">
    <source>
        <dbReference type="Proteomes" id="UP000078512"/>
    </source>
</evidence>
<feature type="chain" id="PRO_5008276100" evidence="1">
    <location>
        <begin position="26"/>
        <end position="80"/>
    </location>
</feature>
<accession>A0A197JMS6</accession>
<evidence type="ECO:0000313" key="2">
    <source>
        <dbReference type="EMBL" id="OAQ26268.1"/>
    </source>
</evidence>
<keyword evidence="1" id="KW-0732">Signal</keyword>
<keyword evidence="3" id="KW-1185">Reference proteome</keyword>
<protein>
    <submittedName>
        <fullName evidence="2">Uncharacterized protein</fullName>
    </submittedName>
</protein>
<feature type="signal peptide" evidence="1">
    <location>
        <begin position="1"/>
        <end position="25"/>
    </location>
</feature>
<organism evidence="2 3">
    <name type="scientific">Linnemannia elongata AG-77</name>
    <dbReference type="NCBI Taxonomy" id="1314771"/>
    <lineage>
        <taxon>Eukaryota</taxon>
        <taxon>Fungi</taxon>
        <taxon>Fungi incertae sedis</taxon>
        <taxon>Mucoromycota</taxon>
        <taxon>Mortierellomycotina</taxon>
        <taxon>Mortierellomycetes</taxon>
        <taxon>Mortierellales</taxon>
        <taxon>Mortierellaceae</taxon>
        <taxon>Linnemannia</taxon>
    </lineage>
</organism>
<dbReference type="AlphaFoldDB" id="A0A197JMS6"/>
<sequence length="80" mass="8588">MFTARKTLALVAMVVTVGLLGLTNNSNEPFVAMAAPAAGNPSQQCDDYTCTKSCIKDPEEGYRYGYCNKSDNKGDDMNLG</sequence>